<evidence type="ECO:0000313" key="4">
    <source>
        <dbReference type="EMBL" id="USS88994.1"/>
    </source>
</evidence>
<keyword evidence="3" id="KW-0479">Metal-binding</keyword>
<feature type="binding site" evidence="2">
    <location>
        <position position="178"/>
    </location>
    <ligand>
        <name>dihydroxyacetone phosphate</name>
        <dbReference type="ChEBI" id="CHEBI:57642"/>
    </ligand>
</feature>
<evidence type="ECO:0000256" key="2">
    <source>
        <dbReference type="PIRSR" id="PIRSR001359-2"/>
    </source>
</evidence>
<dbReference type="SUPFAM" id="SSF51569">
    <property type="entry name" value="Aldolase"/>
    <property type="match status" value="1"/>
</dbReference>
<dbReference type="PIRSF" id="PIRSF001359">
    <property type="entry name" value="F_bP_aldolase_II"/>
    <property type="match status" value="1"/>
</dbReference>
<accession>A0A9Q8ZST3</accession>
<feature type="binding site" evidence="3">
    <location>
        <position position="85"/>
    </location>
    <ligand>
        <name>Zn(2+)</name>
        <dbReference type="ChEBI" id="CHEBI:29105"/>
        <label>1</label>
        <note>catalytic</note>
    </ligand>
</feature>
<protein>
    <submittedName>
        <fullName evidence="4">Ketose-bisphosphate aldolase</fullName>
    </submittedName>
</protein>
<dbReference type="NCBIfam" id="TIGR00167">
    <property type="entry name" value="cbbA"/>
    <property type="match status" value="1"/>
</dbReference>
<dbReference type="PANTHER" id="PTHR30304:SF0">
    <property type="entry name" value="D-TAGATOSE-1,6-BISPHOSPHATE ALDOLASE SUBUNIT GATY-RELATED"/>
    <property type="match status" value="1"/>
</dbReference>
<comment type="cofactor">
    <cofactor evidence="3">
        <name>Zn(2+)</name>
        <dbReference type="ChEBI" id="CHEBI:29105"/>
    </cofactor>
    <text evidence="3">Binds 2 Zn(2+) ions per subunit. One is catalytic and the other provides a structural contribution.</text>
</comment>
<dbReference type="GO" id="GO:0008270">
    <property type="term" value="F:zinc ion binding"/>
    <property type="evidence" value="ECO:0007669"/>
    <property type="project" value="InterPro"/>
</dbReference>
<dbReference type="CDD" id="cd00947">
    <property type="entry name" value="TBP_aldolase_IIB"/>
    <property type="match status" value="1"/>
</dbReference>
<feature type="binding site" evidence="2">
    <location>
        <begin position="213"/>
        <end position="215"/>
    </location>
    <ligand>
        <name>dihydroxyacetone phosphate</name>
        <dbReference type="ChEBI" id="CHEBI:57642"/>
    </ligand>
</feature>
<sequence>MITNSTEMLQKARVEHYAVPAFNVNNLEWAKAILQAGEKAQSPLILQVTSGAAKYMGSFRLAYDLIVDMHNALHITVPISIHLDHGTYFDALKTLGISYTSVMFDGSSLPLDDNLAKTATLRDLTKDQDVSLETEVGTIGGEEDGVIADGEIAPVDSAVAMAKAGVDMLAVGIGNIHGKYPKDWKGLNFEHLQKIDDAIFAALDKRIPLVLHGGSGIPDDQIRKAIQLGIAKVNVNTEGQLAFHQGLRDYILSDEDLQGKNYDPRILLTAGTDKLVDMCLDRIRVFGSEGKA</sequence>
<feature type="binding site" evidence="3">
    <location>
        <position position="135"/>
    </location>
    <ligand>
        <name>Zn(2+)</name>
        <dbReference type="ChEBI" id="CHEBI:29105"/>
        <label>2</label>
    </ligand>
</feature>
<dbReference type="InterPro" id="IPR000771">
    <property type="entry name" value="FBA_II"/>
</dbReference>
<evidence type="ECO:0000256" key="3">
    <source>
        <dbReference type="PIRSR" id="PIRSR001359-3"/>
    </source>
</evidence>
<evidence type="ECO:0000256" key="1">
    <source>
        <dbReference type="PIRSR" id="PIRSR001359-1"/>
    </source>
</evidence>
<organism evidence="4 5">
    <name type="scientific">Fructilactobacillus cliffordii</name>
    <dbReference type="NCBI Taxonomy" id="2940299"/>
    <lineage>
        <taxon>Bacteria</taxon>
        <taxon>Bacillati</taxon>
        <taxon>Bacillota</taxon>
        <taxon>Bacilli</taxon>
        <taxon>Lactobacillales</taxon>
        <taxon>Lactobacillaceae</taxon>
        <taxon>Fructilactobacillus</taxon>
    </lineage>
</organism>
<evidence type="ECO:0000313" key="5">
    <source>
        <dbReference type="Proteomes" id="UP001055911"/>
    </source>
</evidence>
<gene>
    <name evidence="4" type="ORF">M3M40_05770</name>
</gene>
<feature type="binding site" evidence="2">
    <location>
        <begin position="234"/>
        <end position="237"/>
    </location>
    <ligand>
        <name>dihydroxyacetone phosphate</name>
        <dbReference type="ChEBI" id="CHEBI:57642"/>
    </ligand>
</feature>
<feature type="binding site" evidence="3">
    <location>
        <position position="105"/>
    </location>
    <ligand>
        <name>Zn(2+)</name>
        <dbReference type="ChEBI" id="CHEBI:29105"/>
        <label>2</label>
    </ligand>
</feature>
<feature type="active site" description="Proton donor" evidence="1">
    <location>
        <position position="84"/>
    </location>
</feature>
<dbReference type="InterPro" id="IPR050246">
    <property type="entry name" value="Class_II_FBP_aldolase"/>
</dbReference>
<feature type="binding site" evidence="3">
    <location>
        <position position="212"/>
    </location>
    <ligand>
        <name>Zn(2+)</name>
        <dbReference type="ChEBI" id="CHEBI:29105"/>
        <label>1</label>
        <note>catalytic</note>
    </ligand>
</feature>
<dbReference type="InterPro" id="IPR013785">
    <property type="entry name" value="Aldolase_TIM"/>
</dbReference>
<dbReference type="PANTHER" id="PTHR30304">
    <property type="entry name" value="D-TAGATOSE-1,6-BISPHOSPHATE ALDOLASE"/>
    <property type="match status" value="1"/>
</dbReference>
<keyword evidence="5" id="KW-1185">Reference proteome</keyword>
<dbReference type="PROSITE" id="PS00806">
    <property type="entry name" value="ALDOLASE_CLASS_II_2"/>
    <property type="match status" value="1"/>
</dbReference>
<dbReference type="Proteomes" id="UP001055911">
    <property type="component" value="Chromosome"/>
</dbReference>
<dbReference type="EMBL" id="CP097119">
    <property type="protein sequence ID" value="USS88994.1"/>
    <property type="molecule type" value="Genomic_DNA"/>
</dbReference>
<reference evidence="4" key="1">
    <citation type="submission" date="2022-05" db="EMBL/GenBank/DDBJ databases">
        <authorList>
            <person name="Oliphant S.A."/>
            <person name="Watson-Haigh N.S."/>
            <person name="Sumby K.M."/>
            <person name="Gardner J.M."/>
            <person name="Jiranek V."/>
        </authorList>
    </citation>
    <scope>NUCLEOTIDE SEQUENCE</scope>
    <source>
        <strain evidence="4">KI4_B1</strain>
    </source>
</reference>
<dbReference type="GO" id="GO:0005975">
    <property type="term" value="P:carbohydrate metabolic process"/>
    <property type="evidence" value="ECO:0007669"/>
    <property type="project" value="InterPro"/>
</dbReference>
<keyword evidence="3" id="KW-0862">Zinc</keyword>
<feature type="binding site" evidence="3">
    <location>
        <position position="177"/>
    </location>
    <ligand>
        <name>Zn(2+)</name>
        <dbReference type="ChEBI" id="CHEBI:29105"/>
        <label>1</label>
        <note>catalytic</note>
    </ligand>
</feature>
<dbReference type="Gene3D" id="3.20.20.70">
    <property type="entry name" value="Aldolase class I"/>
    <property type="match status" value="1"/>
</dbReference>
<proteinExistence type="predicted"/>
<name>A0A9Q8ZST3_9LACO</name>
<dbReference type="Pfam" id="PF01116">
    <property type="entry name" value="F_bP_aldolase"/>
    <property type="match status" value="1"/>
</dbReference>
<dbReference type="GO" id="GO:0016832">
    <property type="term" value="F:aldehyde-lyase activity"/>
    <property type="evidence" value="ECO:0007669"/>
    <property type="project" value="InterPro"/>
</dbReference>
<dbReference type="AlphaFoldDB" id="A0A9Q8ZST3"/>